<keyword evidence="6" id="KW-0500">Molybdenum</keyword>
<dbReference type="Gene3D" id="2.40.340.10">
    <property type="entry name" value="MoeA, C-terminal, domain IV"/>
    <property type="match status" value="1"/>
</dbReference>
<evidence type="ECO:0000256" key="4">
    <source>
        <dbReference type="ARBA" id="ARBA00023150"/>
    </source>
</evidence>
<evidence type="ECO:0000256" key="5">
    <source>
        <dbReference type="ARBA" id="ARBA00047317"/>
    </source>
</evidence>
<keyword evidence="6" id="KW-0479">Metal-binding</keyword>
<dbReference type="SUPFAM" id="SSF63882">
    <property type="entry name" value="MoeA N-terminal region -like"/>
    <property type="match status" value="1"/>
</dbReference>
<dbReference type="GO" id="GO:0005829">
    <property type="term" value="C:cytosol"/>
    <property type="evidence" value="ECO:0007669"/>
    <property type="project" value="TreeGrafter"/>
</dbReference>
<dbReference type="EC" id="2.10.1.1" evidence="6"/>
<dbReference type="InterPro" id="IPR008284">
    <property type="entry name" value="MoCF_biosynth_CS"/>
</dbReference>
<proteinExistence type="inferred from homology"/>
<dbReference type="SUPFAM" id="SSF53218">
    <property type="entry name" value="Molybdenum cofactor biosynthesis proteins"/>
    <property type="match status" value="1"/>
</dbReference>
<dbReference type="KEGG" id="hhy:Halhy_6364"/>
<dbReference type="GO" id="GO:0006777">
    <property type="term" value="P:Mo-molybdopterin cofactor biosynthetic process"/>
    <property type="evidence" value="ECO:0007669"/>
    <property type="project" value="UniProtKB-UniRule"/>
</dbReference>
<evidence type="ECO:0000256" key="3">
    <source>
        <dbReference type="ARBA" id="ARBA00010763"/>
    </source>
</evidence>
<comment type="pathway">
    <text evidence="2 6">Cofactor biosynthesis; molybdopterin biosynthesis.</text>
</comment>
<evidence type="ECO:0000313" key="9">
    <source>
        <dbReference type="Proteomes" id="UP000008461"/>
    </source>
</evidence>
<dbReference type="Gene3D" id="2.170.190.11">
    <property type="entry name" value="Molybdopterin biosynthesis moea protein, domain 3"/>
    <property type="match status" value="1"/>
</dbReference>
<dbReference type="InterPro" id="IPR001453">
    <property type="entry name" value="MoaB/Mog_dom"/>
</dbReference>
<evidence type="ECO:0000313" key="8">
    <source>
        <dbReference type="EMBL" id="AEE54183.1"/>
    </source>
</evidence>
<keyword evidence="6" id="KW-0460">Magnesium</keyword>
<dbReference type="Gene3D" id="3.40.980.10">
    <property type="entry name" value="MoaB/Mog-like domain"/>
    <property type="match status" value="1"/>
</dbReference>
<dbReference type="InterPro" id="IPR036425">
    <property type="entry name" value="MoaB/Mog-like_dom_sf"/>
</dbReference>
<dbReference type="SMART" id="SM00852">
    <property type="entry name" value="MoCF_biosynth"/>
    <property type="match status" value="1"/>
</dbReference>
<dbReference type="STRING" id="760192.Halhy_6364"/>
<dbReference type="HOGENOM" id="CLU_010186_7_0_10"/>
<dbReference type="SUPFAM" id="SSF63867">
    <property type="entry name" value="MoeA C-terminal domain-like"/>
    <property type="match status" value="1"/>
</dbReference>
<sequence>MLTVAQAESTILNHALPVVIESIPLREAPGRILAEDLYADRDFPPFDRVTMDGIAIHSASFVNGQRQFLIEAVQAAGTPQLVLQRQENCIEVMTGAPLPQGTDTVIRYEDLNIESGVAQITISDIVQRQNIHTRAIDRHKGDLIISAGRKIGSAEMATAATLGKATLAVAKLPRTAIISTGDELVEIHETPLPHQIRRSNVYAIQAALGEWKIEAEAFHFYDDEQAIRQGVTEILSRFELVILSGAVSEGKFDFVPKALAAAGVTPVFHKVSQRPGKPFWFGTFADKAVLFALPGNPVSAFVGTYRYILPWLRQSLGLKNWPQNTAVLSRDFVFKPDLTYFVPVILDNSTDGLLRATPLEGHGSGDLANLNDADGFLELPKERTYFATGESFPLFRYRG</sequence>
<dbReference type="EMBL" id="CP002691">
    <property type="protein sequence ID" value="AEE54183.1"/>
    <property type="molecule type" value="Genomic_DNA"/>
</dbReference>
<dbReference type="PANTHER" id="PTHR10192:SF5">
    <property type="entry name" value="GEPHYRIN"/>
    <property type="match status" value="1"/>
</dbReference>
<dbReference type="InterPro" id="IPR038987">
    <property type="entry name" value="MoeA-like"/>
</dbReference>
<dbReference type="GO" id="GO:0061599">
    <property type="term" value="F:molybdopterin molybdotransferase activity"/>
    <property type="evidence" value="ECO:0007669"/>
    <property type="project" value="UniProtKB-UniRule"/>
</dbReference>
<organism evidence="8 9">
    <name type="scientific">Haliscomenobacter hydrossis (strain ATCC 27775 / DSM 1100 / LMG 10767 / O)</name>
    <dbReference type="NCBI Taxonomy" id="760192"/>
    <lineage>
        <taxon>Bacteria</taxon>
        <taxon>Pseudomonadati</taxon>
        <taxon>Bacteroidota</taxon>
        <taxon>Saprospiria</taxon>
        <taxon>Saprospirales</taxon>
        <taxon>Haliscomenobacteraceae</taxon>
        <taxon>Haliscomenobacter</taxon>
    </lineage>
</organism>
<comment type="similarity">
    <text evidence="3 6">Belongs to the MoeA family.</text>
</comment>
<dbReference type="CDD" id="cd00887">
    <property type="entry name" value="MoeA"/>
    <property type="match status" value="1"/>
</dbReference>
<keyword evidence="6" id="KW-0808">Transferase</keyword>
<reference key="2">
    <citation type="submission" date="2011-04" db="EMBL/GenBank/DDBJ databases">
        <title>Complete sequence of chromosome of Haliscomenobacter hydrossis DSM 1100.</title>
        <authorList>
            <consortium name="US DOE Joint Genome Institute (JGI-PGF)"/>
            <person name="Lucas S."/>
            <person name="Han J."/>
            <person name="Lapidus A."/>
            <person name="Bruce D."/>
            <person name="Goodwin L."/>
            <person name="Pitluck S."/>
            <person name="Peters L."/>
            <person name="Kyrpides N."/>
            <person name="Mavromatis K."/>
            <person name="Ivanova N."/>
            <person name="Ovchinnikova G."/>
            <person name="Pagani I."/>
            <person name="Daligault H."/>
            <person name="Detter J.C."/>
            <person name="Han C."/>
            <person name="Land M."/>
            <person name="Hauser L."/>
            <person name="Markowitz V."/>
            <person name="Cheng J.-F."/>
            <person name="Hugenholtz P."/>
            <person name="Woyke T."/>
            <person name="Wu D."/>
            <person name="Verbarg S."/>
            <person name="Frueling A."/>
            <person name="Brambilla E."/>
            <person name="Klenk H.-P."/>
            <person name="Eisen J.A."/>
        </authorList>
    </citation>
    <scope>NUCLEOTIDE SEQUENCE</scope>
    <source>
        <strain>DSM 1100</strain>
    </source>
</reference>
<evidence type="ECO:0000259" key="7">
    <source>
        <dbReference type="SMART" id="SM00852"/>
    </source>
</evidence>
<dbReference type="InterPro" id="IPR036135">
    <property type="entry name" value="MoeA_linker/N_sf"/>
</dbReference>
<accession>F4L7K3</accession>
<keyword evidence="4 6" id="KW-0501">Molybdenum cofactor biosynthesis</keyword>
<dbReference type="GO" id="GO:0046872">
    <property type="term" value="F:metal ion binding"/>
    <property type="evidence" value="ECO:0007669"/>
    <property type="project" value="UniProtKB-UniRule"/>
</dbReference>
<dbReference type="UniPathway" id="UPA00344"/>
<dbReference type="PANTHER" id="PTHR10192">
    <property type="entry name" value="MOLYBDOPTERIN BIOSYNTHESIS PROTEIN"/>
    <property type="match status" value="1"/>
</dbReference>
<dbReference type="Gene3D" id="3.90.105.10">
    <property type="entry name" value="Molybdopterin biosynthesis moea protein, domain 2"/>
    <property type="match status" value="1"/>
</dbReference>
<dbReference type="Proteomes" id="UP000008461">
    <property type="component" value="Chromosome"/>
</dbReference>
<reference evidence="8 9" key="1">
    <citation type="journal article" date="2011" name="Stand. Genomic Sci.">
        <title>Complete genome sequence of Haliscomenobacter hydrossis type strain (O).</title>
        <authorList>
            <consortium name="US DOE Joint Genome Institute (JGI-PGF)"/>
            <person name="Daligault H."/>
            <person name="Lapidus A."/>
            <person name="Zeytun A."/>
            <person name="Nolan M."/>
            <person name="Lucas S."/>
            <person name="Del Rio T.G."/>
            <person name="Tice H."/>
            <person name="Cheng J.F."/>
            <person name="Tapia R."/>
            <person name="Han C."/>
            <person name="Goodwin L."/>
            <person name="Pitluck S."/>
            <person name="Liolios K."/>
            <person name="Pagani I."/>
            <person name="Ivanova N."/>
            <person name="Huntemann M."/>
            <person name="Mavromatis K."/>
            <person name="Mikhailova N."/>
            <person name="Pati A."/>
            <person name="Chen A."/>
            <person name="Palaniappan K."/>
            <person name="Land M."/>
            <person name="Hauser L."/>
            <person name="Brambilla E.M."/>
            <person name="Rohde M."/>
            <person name="Verbarg S."/>
            <person name="Goker M."/>
            <person name="Bristow J."/>
            <person name="Eisen J.A."/>
            <person name="Markowitz V."/>
            <person name="Hugenholtz P."/>
            <person name="Kyrpides N.C."/>
            <person name="Klenk H.P."/>
            <person name="Woyke T."/>
        </authorList>
    </citation>
    <scope>NUCLEOTIDE SEQUENCE [LARGE SCALE GENOMIC DNA]</scope>
    <source>
        <strain evidence="9">ATCC 27775 / DSM 1100 / LMG 10767 / O</strain>
    </source>
</reference>
<keyword evidence="9" id="KW-1185">Reference proteome</keyword>
<evidence type="ECO:0000256" key="2">
    <source>
        <dbReference type="ARBA" id="ARBA00005046"/>
    </source>
</evidence>
<dbReference type="eggNOG" id="COG0303">
    <property type="taxonomic scope" value="Bacteria"/>
</dbReference>
<name>F4L7K3_HALH1</name>
<dbReference type="PROSITE" id="PS01079">
    <property type="entry name" value="MOCF_BIOSYNTHESIS_2"/>
    <property type="match status" value="1"/>
</dbReference>
<evidence type="ECO:0000256" key="1">
    <source>
        <dbReference type="ARBA" id="ARBA00002901"/>
    </source>
</evidence>
<dbReference type="Pfam" id="PF03453">
    <property type="entry name" value="MoeA_N"/>
    <property type="match status" value="1"/>
</dbReference>
<dbReference type="InterPro" id="IPR036688">
    <property type="entry name" value="MoeA_C_domain_IV_sf"/>
</dbReference>
<evidence type="ECO:0000256" key="6">
    <source>
        <dbReference type="RuleBase" id="RU365090"/>
    </source>
</evidence>
<dbReference type="OrthoDB" id="9804758at2"/>
<dbReference type="InterPro" id="IPR005111">
    <property type="entry name" value="MoeA_C_domain_IV"/>
</dbReference>
<comment type="catalytic activity">
    <reaction evidence="5">
        <text>adenylyl-molybdopterin + molybdate = Mo-molybdopterin + AMP + H(+)</text>
        <dbReference type="Rhea" id="RHEA:35047"/>
        <dbReference type="ChEBI" id="CHEBI:15378"/>
        <dbReference type="ChEBI" id="CHEBI:36264"/>
        <dbReference type="ChEBI" id="CHEBI:62727"/>
        <dbReference type="ChEBI" id="CHEBI:71302"/>
        <dbReference type="ChEBI" id="CHEBI:456215"/>
        <dbReference type="EC" id="2.10.1.1"/>
    </reaction>
</comment>
<dbReference type="RefSeq" id="WP_013768703.1">
    <property type="nucleotide sequence ID" value="NC_015510.1"/>
</dbReference>
<dbReference type="Pfam" id="PF03454">
    <property type="entry name" value="MoeA_C"/>
    <property type="match status" value="1"/>
</dbReference>
<protein>
    <recommendedName>
        <fullName evidence="6">Molybdopterin molybdenumtransferase</fullName>
        <ecNumber evidence="6">2.10.1.1</ecNumber>
    </recommendedName>
</protein>
<dbReference type="AlphaFoldDB" id="F4L7K3"/>
<comment type="function">
    <text evidence="1 6">Catalyzes the insertion of molybdate into adenylated molybdopterin with the concomitant release of AMP.</text>
</comment>
<dbReference type="Pfam" id="PF00994">
    <property type="entry name" value="MoCF_biosynth"/>
    <property type="match status" value="1"/>
</dbReference>
<comment type="cofactor">
    <cofactor evidence="6">
        <name>Mg(2+)</name>
        <dbReference type="ChEBI" id="CHEBI:18420"/>
    </cofactor>
</comment>
<gene>
    <name evidence="8" type="ordered locus">Halhy_6364</name>
</gene>
<dbReference type="InterPro" id="IPR005110">
    <property type="entry name" value="MoeA_linker/N"/>
</dbReference>
<feature type="domain" description="MoaB/Mog" evidence="7">
    <location>
        <begin position="176"/>
        <end position="314"/>
    </location>
</feature>